<comment type="similarity">
    <text evidence="7">Belongs to the MPDU1 (TC 2.A.43.3) family.</text>
</comment>
<dbReference type="FunFam" id="1.20.1280.290:FF:000006">
    <property type="entry name" value="mannose-P-dolichol utilization defect 1 protein"/>
    <property type="match status" value="1"/>
</dbReference>
<dbReference type="PIRSF" id="PIRSF023381">
    <property type="entry name" value="MannP-dilichol_defect-1p"/>
    <property type="match status" value="1"/>
</dbReference>
<dbReference type="EMBL" id="LR901218">
    <property type="protein sequence ID" value="CAD7248088.1"/>
    <property type="molecule type" value="Genomic_DNA"/>
</dbReference>
<dbReference type="Proteomes" id="UP000677054">
    <property type="component" value="Unassembled WGS sequence"/>
</dbReference>
<feature type="transmembrane region" description="Helical" evidence="9">
    <location>
        <begin position="129"/>
        <end position="147"/>
    </location>
</feature>
<evidence type="ECO:0000313" key="11">
    <source>
        <dbReference type="Proteomes" id="UP000677054"/>
    </source>
</evidence>
<evidence type="ECO:0000256" key="5">
    <source>
        <dbReference type="ARBA" id="ARBA00022989"/>
    </source>
</evidence>
<dbReference type="Gene3D" id="1.20.1280.290">
    <property type="match status" value="2"/>
</dbReference>
<keyword evidence="5 8" id="KW-1133">Transmembrane helix</keyword>
<evidence type="ECO:0000256" key="7">
    <source>
        <dbReference type="ARBA" id="ARBA00038475"/>
    </source>
</evidence>
<dbReference type="PANTHER" id="PTHR12226:SF2">
    <property type="entry name" value="MANNOSE-P-DOLICHOL UTILIZATION DEFECT 1 PROTEIN"/>
    <property type="match status" value="1"/>
</dbReference>
<dbReference type="InterPro" id="IPR016817">
    <property type="entry name" value="MannP-dilichol_defect-1"/>
</dbReference>
<gene>
    <name evidence="10" type="ORF">DSTB1V02_LOCUS7911</name>
</gene>
<evidence type="ECO:0000256" key="9">
    <source>
        <dbReference type="SAM" id="Phobius"/>
    </source>
</evidence>
<comment type="subcellular location">
    <subcellularLocation>
        <location evidence="1 8">Membrane</location>
        <topology evidence="1 8">Multi-pass membrane protein</topology>
    </subcellularLocation>
</comment>
<dbReference type="SMART" id="SM00679">
    <property type="entry name" value="CTNS"/>
    <property type="match status" value="2"/>
</dbReference>
<keyword evidence="2" id="KW-0813">Transport</keyword>
<feature type="transmembrane region" description="Helical" evidence="9">
    <location>
        <begin position="159"/>
        <end position="178"/>
    </location>
</feature>
<evidence type="ECO:0000256" key="1">
    <source>
        <dbReference type="ARBA" id="ARBA00004141"/>
    </source>
</evidence>
<evidence type="ECO:0000256" key="6">
    <source>
        <dbReference type="ARBA" id="ARBA00023136"/>
    </source>
</evidence>
<evidence type="ECO:0000256" key="3">
    <source>
        <dbReference type="ARBA" id="ARBA00022692"/>
    </source>
</evidence>
<keyword evidence="3 8" id="KW-0812">Transmembrane</keyword>
<dbReference type="Pfam" id="PF04193">
    <property type="entry name" value="PQ-loop"/>
    <property type="match status" value="1"/>
</dbReference>
<evidence type="ECO:0000256" key="4">
    <source>
        <dbReference type="ARBA" id="ARBA00022737"/>
    </source>
</evidence>
<feature type="transmembrane region" description="Helical" evidence="9">
    <location>
        <begin position="190"/>
        <end position="210"/>
    </location>
</feature>
<proteinExistence type="inferred from homology"/>
<dbReference type="EMBL" id="CAJPEV010001701">
    <property type="protein sequence ID" value="CAG0893934.1"/>
    <property type="molecule type" value="Genomic_DNA"/>
</dbReference>
<name>A0A7R8XD34_9CRUS</name>
<sequence length="226" mass="23993">MLTKSLPFFLVSCLKSALSKVLGIGIIIGSTLVKVPQVVKIAGSRSGEGISILSISLELAAITFNGAYSFMNAYPFSAWGEAAFLALQTVLIAGMVLHFGGSTQGALAYTGMYTLLLAMLVSGHTPSIVLWYLASSVIPLILGGKAIQAWQNVKQGHTGQLSGLTLFLLLAGSLARIFTSVQETGDPVIVVSYLASSTVNAVILAQIIWYRKATAKLVETRREKKE</sequence>
<evidence type="ECO:0000256" key="2">
    <source>
        <dbReference type="ARBA" id="ARBA00022448"/>
    </source>
</evidence>
<dbReference type="AlphaFoldDB" id="A0A7R8XD34"/>
<keyword evidence="6 8" id="KW-0472">Membrane</keyword>
<protein>
    <recommendedName>
        <fullName evidence="8">Solute carrier family 66 member 3</fullName>
    </recommendedName>
</protein>
<dbReference type="OrthoDB" id="271506at2759"/>
<feature type="transmembrane region" description="Helical" evidence="9">
    <location>
        <begin position="6"/>
        <end position="29"/>
    </location>
</feature>
<dbReference type="InterPro" id="IPR006603">
    <property type="entry name" value="PQ-loop_rpt"/>
</dbReference>
<dbReference type="GO" id="GO:0016020">
    <property type="term" value="C:membrane"/>
    <property type="evidence" value="ECO:0007669"/>
    <property type="project" value="UniProtKB-SubCell"/>
</dbReference>
<keyword evidence="11" id="KW-1185">Reference proteome</keyword>
<organism evidence="10">
    <name type="scientific">Darwinula stevensoni</name>
    <dbReference type="NCBI Taxonomy" id="69355"/>
    <lineage>
        <taxon>Eukaryota</taxon>
        <taxon>Metazoa</taxon>
        <taxon>Ecdysozoa</taxon>
        <taxon>Arthropoda</taxon>
        <taxon>Crustacea</taxon>
        <taxon>Oligostraca</taxon>
        <taxon>Ostracoda</taxon>
        <taxon>Podocopa</taxon>
        <taxon>Podocopida</taxon>
        <taxon>Darwinulocopina</taxon>
        <taxon>Darwinuloidea</taxon>
        <taxon>Darwinulidae</taxon>
        <taxon>Darwinula</taxon>
    </lineage>
</organism>
<feature type="transmembrane region" description="Helical" evidence="9">
    <location>
        <begin position="76"/>
        <end position="99"/>
    </location>
</feature>
<reference evidence="10" key="1">
    <citation type="submission" date="2020-11" db="EMBL/GenBank/DDBJ databases">
        <authorList>
            <person name="Tran Van P."/>
        </authorList>
    </citation>
    <scope>NUCLEOTIDE SEQUENCE</scope>
</reference>
<accession>A0A7R8XD34</accession>
<evidence type="ECO:0000256" key="8">
    <source>
        <dbReference type="PIRNR" id="PIRNR023381"/>
    </source>
</evidence>
<dbReference type="PANTHER" id="PTHR12226">
    <property type="entry name" value="MANNOSE-P-DOLICHOL UTILIZATION DEFECT 1 LEC35 -RELATED"/>
    <property type="match status" value="1"/>
</dbReference>
<feature type="transmembrane region" description="Helical" evidence="9">
    <location>
        <begin position="50"/>
        <end position="70"/>
    </location>
</feature>
<evidence type="ECO:0000313" key="10">
    <source>
        <dbReference type="EMBL" id="CAD7248088.1"/>
    </source>
</evidence>
<keyword evidence="4" id="KW-0677">Repeat</keyword>
<dbReference type="GO" id="GO:0009312">
    <property type="term" value="P:oligosaccharide biosynthetic process"/>
    <property type="evidence" value="ECO:0007669"/>
    <property type="project" value="TreeGrafter"/>
</dbReference>